<proteinExistence type="predicted"/>
<evidence type="ECO:0000313" key="4">
    <source>
        <dbReference type="EMBL" id="OIJ28527.1"/>
    </source>
</evidence>
<dbReference type="InterPro" id="IPR023772">
    <property type="entry name" value="DNA-bd_HTH_TetR-type_CS"/>
</dbReference>
<gene>
    <name evidence="4" type="ORF">UG56_001730</name>
</gene>
<evidence type="ECO:0000259" key="3">
    <source>
        <dbReference type="PROSITE" id="PS50977"/>
    </source>
</evidence>
<dbReference type="InterPro" id="IPR009057">
    <property type="entry name" value="Homeodomain-like_sf"/>
</dbReference>
<sequence>MPTPTWERLPEAKRDAVRRAAEEEFGVRGYNAASLNTICREAGISKGSLFQYFPDKADLFVHLIARASHDIRSAMEAASTDLPWMTDYFGSVNLLMDAWISYFYDHPRHRQMLVSANLEHNPSALAAVREAVYVDYLEVIGGMIDLGIAIGALREDTDRDALVAAIIMLLPHIALGPHVRGLDPLLGLAGSDRTHATSVGRRLIQVLLGQYVTQSVPKEP</sequence>
<dbReference type="PANTHER" id="PTHR30055">
    <property type="entry name" value="HTH-TYPE TRANSCRIPTIONAL REGULATOR RUTR"/>
    <property type="match status" value="1"/>
</dbReference>
<dbReference type="Gene3D" id="1.10.357.10">
    <property type="entry name" value="Tetracycline Repressor, domain 2"/>
    <property type="match status" value="1"/>
</dbReference>
<dbReference type="InterPro" id="IPR050109">
    <property type="entry name" value="HTH-type_TetR-like_transc_reg"/>
</dbReference>
<dbReference type="EMBL" id="JZDQ02000002">
    <property type="protein sequence ID" value="OIJ28527.1"/>
    <property type="molecule type" value="Genomic_DNA"/>
</dbReference>
<dbReference type="AlphaFoldDB" id="A0A1J4NC59"/>
<dbReference type="InterPro" id="IPR036271">
    <property type="entry name" value="Tet_transcr_reg_TetR-rel_C_sf"/>
</dbReference>
<dbReference type="SUPFAM" id="SSF48498">
    <property type="entry name" value="Tetracyclin repressor-like, C-terminal domain"/>
    <property type="match status" value="1"/>
</dbReference>
<organism evidence="4 5">
    <name type="scientific">Nocardioides luteus</name>
    <dbReference type="NCBI Taxonomy" id="1844"/>
    <lineage>
        <taxon>Bacteria</taxon>
        <taxon>Bacillati</taxon>
        <taxon>Actinomycetota</taxon>
        <taxon>Actinomycetes</taxon>
        <taxon>Propionibacteriales</taxon>
        <taxon>Nocardioidaceae</taxon>
        <taxon>Nocardioides</taxon>
    </lineage>
</organism>
<keyword evidence="5" id="KW-1185">Reference proteome</keyword>
<keyword evidence="1 2" id="KW-0238">DNA-binding</keyword>
<dbReference type="Proteomes" id="UP000033772">
    <property type="component" value="Unassembled WGS sequence"/>
</dbReference>
<evidence type="ECO:0000256" key="1">
    <source>
        <dbReference type="ARBA" id="ARBA00023125"/>
    </source>
</evidence>
<dbReference type="SUPFAM" id="SSF46689">
    <property type="entry name" value="Homeodomain-like"/>
    <property type="match status" value="1"/>
</dbReference>
<dbReference type="InterPro" id="IPR001647">
    <property type="entry name" value="HTH_TetR"/>
</dbReference>
<dbReference type="PANTHER" id="PTHR30055:SF226">
    <property type="entry name" value="HTH-TYPE TRANSCRIPTIONAL REGULATOR PKSA"/>
    <property type="match status" value="1"/>
</dbReference>
<dbReference type="Pfam" id="PF00440">
    <property type="entry name" value="TetR_N"/>
    <property type="match status" value="1"/>
</dbReference>
<accession>A0A1J4NC59</accession>
<dbReference type="OrthoDB" id="9805134at2"/>
<evidence type="ECO:0000256" key="2">
    <source>
        <dbReference type="PROSITE-ProRule" id="PRU00335"/>
    </source>
</evidence>
<comment type="caution">
    <text evidence="4">The sequence shown here is derived from an EMBL/GenBank/DDBJ whole genome shotgun (WGS) entry which is preliminary data.</text>
</comment>
<feature type="DNA-binding region" description="H-T-H motif" evidence="2">
    <location>
        <begin position="34"/>
        <end position="53"/>
    </location>
</feature>
<dbReference type="GO" id="GO:0003700">
    <property type="term" value="F:DNA-binding transcription factor activity"/>
    <property type="evidence" value="ECO:0007669"/>
    <property type="project" value="TreeGrafter"/>
</dbReference>
<dbReference type="GO" id="GO:0000976">
    <property type="term" value="F:transcription cis-regulatory region binding"/>
    <property type="evidence" value="ECO:0007669"/>
    <property type="project" value="TreeGrafter"/>
</dbReference>
<dbReference type="PROSITE" id="PS50977">
    <property type="entry name" value="HTH_TETR_2"/>
    <property type="match status" value="1"/>
</dbReference>
<reference evidence="4" key="1">
    <citation type="submission" date="2016-10" db="EMBL/GenBank/DDBJ databases">
        <title>Draft Genome Sequence of Nocardioides luteus Strain BAFB, an Alkane-Degrading Bacterium Isolated from JP-7 Polluted Soil.</title>
        <authorList>
            <person name="Brown L."/>
            <person name="Ruiz O.N."/>
            <person name="Gunasekera T."/>
        </authorList>
    </citation>
    <scope>NUCLEOTIDE SEQUENCE [LARGE SCALE GENOMIC DNA]</scope>
    <source>
        <strain evidence="4">BAFB</strain>
    </source>
</reference>
<dbReference type="PRINTS" id="PR00455">
    <property type="entry name" value="HTHTETR"/>
</dbReference>
<feature type="domain" description="HTH tetR-type" evidence="3">
    <location>
        <begin position="11"/>
        <end position="71"/>
    </location>
</feature>
<dbReference type="PROSITE" id="PS01081">
    <property type="entry name" value="HTH_TETR_1"/>
    <property type="match status" value="1"/>
</dbReference>
<protein>
    <submittedName>
        <fullName evidence="4">TetR family transcriptional regulator</fullName>
    </submittedName>
</protein>
<name>A0A1J4NC59_9ACTN</name>
<evidence type="ECO:0000313" key="5">
    <source>
        <dbReference type="Proteomes" id="UP000033772"/>
    </source>
</evidence>